<dbReference type="Gene3D" id="3.40.50.10540">
    <property type="entry name" value="Crotonobetainyl-coa:carnitine coa-transferase, domain 1"/>
    <property type="match status" value="1"/>
</dbReference>
<dbReference type="EMBL" id="VSSQ01034903">
    <property type="protein sequence ID" value="MPM86983.1"/>
    <property type="molecule type" value="Genomic_DNA"/>
</dbReference>
<organism evidence="1">
    <name type="scientific">bioreactor metagenome</name>
    <dbReference type="NCBI Taxonomy" id="1076179"/>
    <lineage>
        <taxon>unclassified sequences</taxon>
        <taxon>metagenomes</taxon>
        <taxon>ecological metagenomes</taxon>
    </lineage>
</organism>
<evidence type="ECO:0008006" key="2">
    <source>
        <dbReference type="Google" id="ProtNLM"/>
    </source>
</evidence>
<comment type="caution">
    <text evidence="1">The sequence shown here is derived from an EMBL/GenBank/DDBJ whole genome shotgun (WGS) entry which is preliminary data.</text>
</comment>
<evidence type="ECO:0000313" key="1">
    <source>
        <dbReference type="EMBL" id="MPM86983.1"/>
    </source>
</evidence>
<proteinExistence type="predicted"/>
<sequence>MRRPDAMAPPPKLGEHSLEILTQLGYSTEEAKALSSGDAAKTA</sequence>
<dbReference type="SUPFAM" id="SSF89796">
    <property type="entry name" value="CoA-transferase family III (CaiB/BaiF)"/>
    <property type="match status" value="1"/>
</dbReference>
<protein>
    <recommendedName>
        <fullName evidence="2">Formyl-CoA transferase</fullName>
    </recommendedName>
</protein>
<accession>A0A645DDS3</accession>
<gene>
    <name evidence="1" type="ORF">SDC9_134076</name>
</gene>
<reference evidence="1" key="1">
    <citation type="submission" date="2019-08" db="EMBL/GenBank/DDBJ databases">
        <authorList>
            <person name="Kucharzyk K."/>
            <person name="Murdoch R.W."/>
            <person name="Higgins S."/>
            <person name="Loffler F."/>
        </authorList>
    </citation>
    <scope>NUCLEOTIDE SEQUENCE</scope>
</reference>
<dbReference type="InterPro" id="IPR023606">
    <property type="entry name" value="CoA-Trfase_III_dom_1_sf"/>
</dbReference>
<name>A0A645DDS3_9ZZZZ</name>
<dbReference type="AlphaFoldDB" id="A0A645DDS3"/>